<accession>A0AA40CNZ2</accession>
<protein>
    <recommendedName>
        <fullName evidence="1">Microbial-type PARG catalytic domain-containing protein</fullName>
    </recommendedName>
</protein>
<dbReference type="AlphaFoldDB" id="A0AA40CNZ2"/>
<evidence type="ECO:0000313" key="2">
    <source>
        <dbReference type="EMBL" id="KAK0645382.1"/>
    </source>
</evidence>
<reference evidence="2" key="1">
    <citation type="submission" date="2023-06" db="EMBL/GenBank/DDBJ databases">
        <title>Genome-scale phylogeny and comparative genomics of the fungal order Sordariales.</title>
        <authorList>
            <consortium name="Lawrence Berkeley National Laboratory"/>
            <person name="Hensen N."/>
            <person name="Bonometti L."/>
            <person name="Westerberg I."/>
            <person name="Brannstrom I.O."/>
            <person name="Guillou S."/>
            <person name="Cros-Aarteil S."/>
            <person name="Calhoun S."/>
            <person name="Haridas S."/>
            <person name="Kuo A."/>
            <person name="Mondo S."/>
            <person name="Pangilinan J."/>
            <person name="Riley R."/>
            <person name="Labutti K."/>
            <person name="Andreopoulos B."/>
            <person name="Lipzen A."/>
            <person name="Chen C."/>
            <person name="Yanf M."/>
            <person name="Daum C."/>
            <person name="Ng V."/>
            <person name="Clum A."/>
            <person name="Steindorff A."/>
            <person name="Ohm R."/>
            <person name="Martin F."/>
            <person name="Silar P."/>
            <person name="Natvig D."/>
            <person name="Lalanne C."/>
            <person name="Gautier V."/>
            <person name="Ament-Velasquez S.L."/>
            <person name="Kruys A."/>
            <person name="Hutchinson M.I."/>
            <person name="Powell A.J."/>
            <person name="Barry K."/>
            <person name="Miller A.N."/>
            <person name="Grigoriev I.V."/>
            <person name="Debuchy R."/>
            <person name="Gladieux P."/>
            <person name="Thoren M.H."/>
            <person name="Johannesson H."/>
        </authorList>
    </citation>
    <scope>NUCLEOTIDE SEQUENCE</scope>
    <source>
        <strain evidence="2">SMH2532-1</strain>
    </source>
</reference>
<name>A0AA40CNZ2_9PEZI</name>
<dbReference type="Proteomes" id="UP001174936">
    <property type="component" value="Unassembled WGS sequence"/>
</dbReference>
<evidence type="ECO:0000313" key="3">
    <source>
        <dbReference type="Proteomes" id="UP001174936"/>
    </source>
</evidence>
<keyword evidence="3" id="KW-1185">Reference proteome</keyword>
<dbReference type="InterPro" id="IPR012664">
    <property type="entry name" value="CHP02452"/>
</dbReference>
<comment type="caution">
    <text evidence="2">The sequence shown here is derived from an EMBL/GenBank/DDBJ whole genome shotgun (WGS) entry which is preliminary data.</text>
</comment>
<dbReference type="InterPro" id="IPR019261">
    <property type="entry name" value="PARG_cat_microbial"/>
</dbReference>
<sequence length="334" mass="35916">MSTSHQARRNALKQIARETKAMTPTISASLPHLAPTVSHRFALETLPPLDPAKCPGFRLSPTTNGTPISVIDSDSFDAAIAMPSSVLSPLSNNPPTTTTDLEKSILSLLSKDAASPDNLTATAPRVAVLNMASEHNPGGGWMSGAAAQEEALCFRSTLAASLQGSGWYPIPDRSGLWTRDVVVFRSSMADGHALMVPELETGKLPVVSVVSVAGLRRPGVKTVTVGEGKRMVFAEERDRDMTKDKMRLCLRMSATQGHTMLVLGALGCGAFRNPPEEVADCWLEVLQEKEFEGGWFKHIWFAVFDRKNDGNFPIFKRCLDGKEIGVVSVGAGGE</sequence>
<evidence type="ECO:0000259" key="1">
    <source>
        <dbReference type="Pfam" id="PF10021"/>
    </source>
</evidence>
<organism evidence="2 3">
    <name type="scientific">Cercophora newfieldiana</name>
    <dbReference type="NCBI Taxonomy" id="92897"/>
    <lineage>
        <taxon>Eukaryota</taxon>
        <taxon>Fungi</taxon>
        <taxon>Dikarya</taxon>
        <taxon>Ascomycota</taxon>
        <taxon>Pezizomycotina</taxon>
        <taxon>Sordariomycetes</taxon>
        <taxon>Sordariomycetidae</taxon>
        <taxon>Sordariales</taxon>
        <taxon>Lasiosphaeriaceae</taxon>
        <taxon>Cercophora</taxon>
    </lineage>
</organism>
<proteinExistence type="predicted"/>
<dbReference type="InterPro" id="IPR043472">
    <property type="entry name" value="Macro_dom-like"/>
</dbReference>
<dbReference type="PANTHER" id="PTHR35596">
    <property type="entry name" value="DUF2263 DOMAIN-CONTAINING PROTEIN"/>
    <property type="match status" value="1"/>
</dbReference>
<dbReference type="Pfam" id="PF10021">
    <property type="entry name" value="PARG_cat_microb"/>
    <property type="match status" value="1"/>
</dbReference>
<dbReference type="NCBIfam" id="TIGR02452">
    <property type="entry name" value="TIGR02452 family protein"/>
    <property type="match status" value="1"/>
</dbReference>
<dbReference type="PANTHER" id="PTHR35596:SF1">
    <property type="entry name" value="MICROBIAL-TYPE PARG CATALYTIC DOMAIN-CONTAINING PROTEIN"/>
    <property type="match status" value="1"/>
</dbReference>
<dbReference type="EMBL" id="JAULSV010000004">
    <property type="protein sequence ID" value="KAK0645382.1"/>
    <property type="molecule type" value="Genomic_DNA"/>
</dbReference>
<gene>
    <name evidence="2" type="ORF">B0T16DRAFT_328849</name>
</gene>
<dbReference type="SUPFAM" id="SSF52949">
    <property type="entry name" value="Macro domain-like"/>
    <property type="match status" value="1"/>
</dbReference>
<feature type="domain" description="Microbial-type PARG catalytic" evidence="1">
    <location>
        <begin position="97"/>
        <end position="164"/>
    </location>
</feature>
<dbReference type="Gene3D" id="3.40.220.10">
    <property type="entry name" value="Leucine Aminopeptidase, subunit E, domain 1"/>
    <property type="match status" value="1"/>
</dbReference>